<dbReference type="AlphaFoldDB" id="A0AAV7GS56"/>
<keyword evidence="3" id="KW-1185">Reference proteome</keyword>
<feature type="domain" description="Putative plant transposon protein" evidence="1">
    <location>
        <begin position="2"/>
        <end position="125"/>
    </location>
</feature>
<evidence type="ECO:0000259" key="1">
    <source>
        <dbReference type="Pfam" id="PF20167"/>
    </source>
</evidence>
<comment type="caution">
    <text evidence="2">The sequence shown here is derived from an EMBL/GenBank/DDBJ whole genome shotgun (WGS) entry which is preliminary data.</text>
</comment>
<gene>
    <name evidence="2" type="ORF">IEQ34_012290</name>
</gene>
<sequence>MINMVREFFANGKEVVDNRCHVRGKWLPFDFMAINRLFKLRDFKFNEYTPFSLTLINPDEFQLLKSWHYFILSHLLPRKNINEIGYTIDVRKLICSSLNCIIRGTTSVGLGHLSLIYSFCVNAGVRGDPNEEHIFPILALTKNRVLKG</sequence>
<protein>
    <recommendedName>
        <fullName evidence="1">Putative plant transposon protein domain-containing protein</fullName>
    </recommendedName>
</protein>
<evidence type="ECO:0000313" key="2">
    <source>
        <dbReference type="EMBL" id="KAH0459476.1"/>
    </source>
</evidence>
<dbReference type="Proteomes" id="UP000775213">
    <property type="component" value="Unassembled WGS sequence"/>
</dbReference>
<proteinExistence type="predicted"/>
<accession>A0AAV7GS56</accession>
<dbReference type="InterPro" id="IPR046796">
    <property type="entry name" value="Transposase_32_dom"/>
</dbReference>
<reference evidence="2 3" key="1">
    <citation type="journal article" date="2021" name="Hortic Res">
        <title>Chromosome-scale assembly of the Dendrobium chrysotoxum genome enhances the understanding of orchid evolution.</title>
        <authorList>
            <person name="Zhang Y."/>
            <person name="Zhang G.Q."/>
            <person name="Zhang D."/>
            <person name="Liu X.D."/>
            <person name="Xu X.Y."/>
            <person name="Sun W.H."/>
            <person name="Yu X."/>
            <person name="Zhu X."/>
            <person name="Wang Z.W."/>
            <person name="Zhao X."/>
            <person name="Zhong W.Y."/>
            <person name="Chen H."/>
            <person name="Yin W.L."/>
            <person name="Huang T."/>
            <person name="Niu S.C."/>
            <person name="Liu Z.J."/>
        </authorList>
    </citation>
    <scope>NUCLEOTIDE SEQUENCE [LARGE SCALE GENOMIC DNA]</scope>
    <source>
        <strain evidence="2">Lindl</strain>
    </source>
</reference>
<dbReference type="EMBL" id="JAGFBR010000011">
    <property type="protein sequence ID" value="KAH0459476.1"/>
    <property type="molecule type" value="Genomic_DNA"/>
</dbReference>
<name>A0AAV7GS56_DENCH</name>
<organism evidence="2 3">
    <name type="scientific">Dendrobium chrysotoxum</name>
    <name type="common">Orchid</name>
    <dbReference type="NCBI Taxonomy" id="161865"/>
    <lineage>
        <taxon>Eukaryota</taxon>
        <taxon>Viridiplantae</taxon>
        <taxon>Streptophyta</taxon>
        <taxon>Embryophyta</taxon>
        <taxon>Tracheophyta</taxon>
        <taxon>Spermatophyta</taxon>
        <taxon>Magnoliopsida</taxon>
        <taxon>Liliopsida</taxon>
        <taxon>Asparagales</taxon>
        <taxon>Orchidaceae</taxon>
        <taxon>Epidendroideae</taxon>
        <taxon>Malaxideae</taxon>
        <taxon>Dendrobiinae</taxon>
        <taxon>Dendrobium</taxon>
    </lineage>
</organism>
<dbReference type="Pfam" id="PF20167">
    <property type="entry name" value="Transposase_32"/>
    <property type="match status" value="1"/>
</dbReference>
<evidence type="ECO:0000313" key="3">
    <source>
        <dbReference type="Proteomes" id="UP000775213"/>
    </source>
</evidence>